<dbReference type="EMBL" id="KK115861">
    <property type="protein sequence ID" value="KFM66235.1"/>
    <property type="molecule type" value="Genomic_DNA"/>
</dbReference>
<evidence type="ECO:0000256" key="1">
    <source>
        <dbReference type="SAM" id="MobiDB-lite"/>
    </source>
</evidence>
<dbReference type="STRING" id="407821.A0A087TM96"/>
<feature type="non-terminal residue" evidence="2">
    <location>
        <position position="69"/>
    </location>
</feature>
<keyword evidence="2" id="KW-0675">Receptor</keyword>
<proteinExistence type="predicted"/>
<evidence type="ECO:0000313" key="2">
    <source>
        <dbReference type="EMBL" id="KFM66235.1"/>
    </source>
</evidence>
<dbReference type="Proteomes" id="UP000054359">
    <property type="component" value="Unassembled WGS sequence"/>
</dbReference>
<accession>A0A087TM96</accession>
<feature type="compositionally biased region" description="Basic and acidic residues" evidence="1">
    <location>
        <begin position="18"/>
        <end position="30"/>
    </location>
</feature>
<feature type="region of interest" description="Disordered" evidence="1">
    <location>
        <begin position="1"/>
        <end position="39"/>
    </location>
</feature>
<gene>
    <name evidence="2" type="ORF">X975_13345</name>
</gene>
<keyword evidence="2" id="KW-0808">Transferase</keyword>
<keyword evidence="2" id="KW-0548">Nucleotidyltransferase</keyword>
<name>A0A087TM96_STEMI</name>
<protein>
    <submittedName>
        <fullName evidence="2">Phosphatidate cytidylyltransferase, photoreceptor-specific</fullName>
    </submittedName>
</protein>
<reference evidence="2 3" key="1">
    <citation type="submission" date="2013-11" db="EMBL/GenBank/DDBJ databases">
        <title>Genome sequencing of Stegodyphus mimosarum.</title>
        <authorList>
            <person name="Bechsgaard J."/>
        </authorList>
    </citation>
    <scope>NUCLEOTIDE SEQUENCE [LARGE SCALE GENOMIC DNA]</scope>
</reference>
<keyword evidence="3" id="KW-1185">Reference proteome</keyword>
<organism evidence="2 3">
    <name type="scientific">Stegodyphus mimosarum</name>
    <name type="common">African social velvet spider</name>
    <dbReference type="NCBI Taxonomy" id="407821"/>
    <lineage>
        <taxon>Eukaryota</taxon>
        <taxon>Metazoa</taxon>
        <taxon>Ecdysozoa</taxon>
        <taxon>Arthropoda</taxon>
        <taxon>Chelicerata</taxon>
        <taxon>Arachnida</taxon>
        <taxon>Araneae</taxon>
        <taxon>Araneomorphae</taxon>
        <taxon>Entelegynae</taxon>
        <taxon>Eresoidea</taxon>
        <taxon>Eresidae</taxon>
        <taxon>Stegodyphus</taxon>
    </lineage>
</organism>
<sequence>MSDIRKRTVESVSSEADETSKSDPAKKTDGGDSEEEHIPDEAVVESLVKELPQASDKTTEILDSALSTL</sequence>
<dbReference type="OrthoDB" id="10260889at2759"/>
<dbReference type="AlphaFoldDB" id="A0A087TM96"/>
<evidence type="ECO:0000313" key="3">
    <source>
        <dbReference type="Proteomes" id="UP000054359"/>
    </source>
</evidence>
<dbReference type="GO" id="GO:0016779">
    <property type="term" value="F:nucleotidyltransferase activity"/>
    <property type="evidence" value="ECO:0007669"/>
    <property type="project" value="UniProtKB-KW"/>
</dbReference>